<protein>
    <recommendedName>
        <fullName evidence="5 14">Inositol oxygenase</fullName>
        <ecNumber evidence="4 14">1.13.99.1</ecNumber>
    </recommendedName>
    <alternativeName>
        <fullName evidence="10 14">Myo-inositol oxygenase</fullName>
    </alternativeName>
</protein>
<evidence type="ECO:0000256" key="13">
    <source>
        <dbReference type="PIRSR" id="PIRSR607828-2"/>
    </source>
</evidence>
<evidence type="ECO:0000313" key="17">
    <source>
        <dbReference type="Proteomes" id="UP000242188"/>
    </source>
</evidence>
<comment type="similarity">
    <text evidence="3 14">Belongs to the myo-inositol oxygenase family.</text>
</comment>
<dbReference type="EC" id="1.13.99.1" evidence="4 14"/>
<keyword evidence="8 14" id="KW-0560">Oxidoreductase</keyword>
<keyword evidence="7 13" id="KW-0479">Metal-binding</keyword>
<feature type="binding site" evidence="12">
    <location>
        <position position="128"/>
    </location>
    <ligand>
        <name>substrate</name>
    </ligand>
</feature>
<feature type="binding site" evidence="13">
    <location>
        <position position="223"/>
    </location>
    <ligand>
        <name>Fe cation</name>
        <dbReference type="ChEBI" id="CHEBI:24875"/>
        <label>1</label>
    </ligand>
</feature>
<organism evidence="16 17">
    <name type="scientific">Mizuhopecten yessoensis</name>
    <name type="common">Japanese scallop</name>
    <name type="synonym">Patinopecten yessoensis</name>
    <dbReference type="NCBI Taxonomy" id="6573"/>
    <lineage>
        <taxon>Eukaryota</taxon>
        <taxon>Metazoa</taxon>
        <taxon>Spiralia</taxon>
        <taxon>Lophotrochozoa</taxon>
        <taxon>Mollusca</taxon>
        <taxon>Bivalvia</taxon>
        <taxon>Autobranchia</taxon>
        <taxon>Pteriomorphia</taxon>
        <taxon>Pectinida</taxon>
        <taxon>Pectinoidea</taxon>
        <taxon>Pectinidae</taxon>
        <taxon>Mizuhopecten</taxon>
    </lineage>
</organism>
<dbReference type="PANTHER" id="PTHR12588:SF0">
    <property type="entry name" value="INOSITOL OXYGENASE"/>
    <property type="match status" value="1"/>
</dbReference>
<dbReference type="GO" id="GO:0019310">
    <property type="term" value="P:inositol catabolic process"/>
    <property type="evidence" value="ECO:0007669"/>
    <property type="project" value="UniProtKB-UniRule"/>
</dbReference>
<feature type="compositionally biased region" description="Basic and acidic residues" evidence="15">
    <location>
        <begin position="7"/>
        <end position="24"/>
    </location>
</feature>
<dbReference type="GO" id="GO:0005506">
    <property type="term" value="F:iron ion binding"/>
    <property type="evidence" value="ECO:0007669"/>
    <property type="project" value="InterPro"/>
</dbReference>
<dbReference type="PANTHER" id="PTHR12588">
    <property type="entry name" value="MYOINOSITOL OXYGENASE"/>
    <property type="match status" value="1"/>
</dbReference>
<dbReference type="Proteomes" id="UP000242188">
    <property type="component" value="Unassembled WGS sequence"/>
</dbReference>
<evidence type="ECO:0000256" key="8">
    <source>
        <dbReference type="ARBA" id="ARBA00023002"/>
    </source>
</evidence>
<accession>A0A210PHQ3</accession>
<evidence type="ECO:0000256" key="3">
    <source>
        <dbReference type="ARBA" id="ARBA00005286"/>
    </source>
</evidence>
<evidence type="ECO:0000256" key="12">
    <source>
        <dbReference type="PIRSR" id="PIRSR607828-1"/>
    </source>
</evidence>
<dbReference type="AlphaFoldDB" id="A0A210PHQ3"/>
<dbReference type="SUPFAM" id="SSF109604">
    <property type="entry name" value="HD-domain/PDEase-like"/>
    <property type="match status" value="1"/>
</dbReference>
<feature type="region of interest" description="Disordered" evidence="15">
    <location>
        <begin position="1"/>
        <end position="24"/>
    </location>
</feature>
<feature type="binding site" evidence="12">
    <location>
        <position position="30"/>
    </location>
    <ligand>
        <name>substrate</name>
    </ligand>
</feature>
<dbReference type="UniPathway" id="UPA00111">
    <property type="reaction ID" value="UER00527"/>
</dbReference>
<dbReference type="GO" id="GO:0050113">
    <property type="term" value="F:inositol oxygenase activity"/>
    <property type="evidence" value="ECO:0007669"/>
    <property type="project" value="UniProtKB-UniRule"/>
</dbReference>
<feature type="binding site" evidence="12">
    <location>
        <begin position="86"/>
        <end position="88"/>
    </location>
    <ligand>
        <name>substrate</name>
    </ligand>
</feature>
<comment type="subcellular location">
    <subcellularLocation>
        <location evidence="1 14">Cytoplasm</location>
    </subcellularLocation>
</comment>
<dbReference type="InterPro" id="IPR007828">
    <property type="entry name" value="Inositol_oxygenase"/>
</dbReference>
<evidence type="ECO:0000256" key="7">
    <source>
        <dbReference type="ARBA" id="ARBA00022723"/>
    </source>
</evidence>
<comment type="catalytic activity">
    <reaction evidence="11 14">
        <text>myo-inositol + O2 = D-glucuronate + H2O + H(+)</text>
        <dbReference type="Rhea" id="RHEA:23696"/>
        <dbReference type="ChEBI" id="CHEBI:15377"/>
        <dbReference type="ChEBI" id="CHEBI:15378"/>
        <dbReference type="ChEBI" id="CHEBI:15379"/>
        <dbReference type="ChEBI" id="CHEBI:17268"/>
        <dbReference type="ChEBI" id="CHEBI:58720"/>
        <dbReference type="EC" id="1.13.99.1"/>
    </reaction>
</comment>
<feature type="binding site" evidence="12">
    <location>
        <begin position="223"/>
        <end position="224"/>
    </location>
    <ligand>
        <name>substrate</name>
    </ligand>
</feature>
<evidence type="ECO:0000313" key="16">
    <source>
        <dbReference type="EMBL" id="OWF36024.1"/>
    </source>
</evidence>
<dbReference type="Pfam" id="PF05153">
    <property type="entry name" value="MIOX"/>
    <property type="match status" value="1"/>
</dbReference>
<evidence type="ECO:0000256" key="2">
    <source>
        <dbReference type="ARBA" id="ARBA00005167"/>
    </source>
</evidence>
<feature type="binding site" evidence="13">
    <location>
        <position position="125"/>
    </location>
    <ligand>
        <name>Fe cation</name>
        <dbReference type="ChEBI" id="CHEBI:24875"/>
        <label>1</label>
    </ligand>
</feature>
<dbReference type="OrthoDB" id="5151075at2759"/>
<gene>
    <name evidence="16" type="ORF">KP79_PYT24446</name>
</gene>
<feature type="binding site" evidence="13">
    <location>
        <position position="195"/>
    </location>
    <ligand>
        <name>Fe cation</name>
        <dbReference type="ChEBI" id="CHEBI:24875"/>
        <label>1</label>
    </ligand>
</feature>
<dbReference type="GO" id="GO:0005737">
    <property type="term" value="C:cytoplasm"/>
    <property type="evidence" value="ECO:0007669"/>
    <property type="project" value="UniProtKB-SubCell"/>
</dbReference>
<comment type="cofactor">
    <cofactor evidence="13 14">
        <name>Fe cation</name>
        <dbReference type="ChEBI" id="CHEBI:24875"/>
    </cofactor>
    <text evidence="13 14">Binds 2 iron ions per subunit.</text>
</comment>
<evidence type="ECO:0000256" key="14">
    <source>
        <dbReference type="RuleBase" id="RU367039"/>
    </source>
</evidence>
<feature type="binding site" evidence="13">
    <location>
        <position position="124"/>
    </location>
    <ligand>
        <name>Fe cation</name>
        <dbReference type="ChEBI" id="CHEBI:24875"/>
        <label>1</label>
    </ligand>
</feature>
<dbReference type="STRING" id="6573.A0A210PHQ3"/>
<keyword evidence="6 14" id="KW-0963">Cytoplasm</keyword>
<keyword evidence="9 13" id="KW-0408">Iron</keyword>
<evidence type="ECO:0000256" key="1">
    <source>
        <dbReference type="ARBA" id="ARBA00004496"/>
    </source>
</evidence>
<comment type="pathway">
    <text evidence="2 14">Polyol metabolism; myo-inositol degradation into D-glucuronate; D-glucuronate from myo-inositol: step 1/1.</text>
</comment>
<evidence type="ECO:0000256" key="5">
    <source>
        <dbReference type="ARBA" id="ARBA00019269"/>
    </source>
</evidence>
<feature type="binding site" evidence="13">
    <location>
        <position position="256"/>
    </location>
    <ligand>
        <name>Fe cation</name>
        <dbReference type="ChEBI" id="CHEBI:24875"/>
        <label>1</label>
    </ligand>
</feature>
<feature type="binding site" evidence="13">
    <location>
        <position position="99"/>
    </location>
    <ligand>
        <name>Fe cation</name>
        <dbReference type="ChEBI" id="CHEBI:24875"/>
        <label>1</label>
    </ligand>
</feature>
<keyword evidence="17" id="KW-1185">Reference proteome</keyword>
<evidence type="ECO:0000256" key="6">
    <source>
        <dbReference type="ARBA" id="ARBA00022490"/>
    </source>
</evidence>
<dbReference type="EMBL" id="NEDP02076684">
    <property type="protein sequence ID" value="OWF36024.1"/>
    <property type="molecule type" value="Genomic_DNA"/>
</dbReference>
<evidence type="ECO:0000256" key="4">
    <source>
        <dbReference type="ARBA" id="ARBA00011919"/>
    </source>
</evidence>
<sequence>MSTDNGSDEKMVLSDPSDYRPEYKDKDNYREFDIHNSPTRVINTYKDMHTYQTLQYVRDKTEHYTKFNHAEMTMMEAINSLDAFMDESDPDVDIPNSLHAYQTAEAIRKAHPDKDWFHVVGLIHDAGKVMAHWGEPQWSTVGDTFPVGCFPDDSIVFGWESFRDNPDLQDEKLNSKLGIYTDNCGLNNVTMSWGHDEYLYRVLTSDLNKCYLPEEALYMIRYHSFYPWHTSGAYSYLSNNKDNEMMTWVNEFNQFDLYTKTPIPPDVDNLQTYYSALMDKYVPGKLKW</sequence>
<proteinExistence type="inferred from homology"/>
<evidence type="ECO:0000256" key="15">
    <source>
        <dbReference type="SAM" id="MobiDB-lite"/>
    </source>
</evidence>
<reference evidence="16 17" key="1">
    <citation type="journal article" date="2017" name="Nat. Ecol. Evol.">
        <title>Scallop genome provides insights into evolution of bilaterian karyotype and development.</title>
        <authorList>
            <person name="Wang S."/>
            <person name="Zhang J."/>
            <person name="Jiao W."/>
            <person name="Li J."/>
            <person name="Xun X."/>
            <person name="Sun Y."/>
            <person name="Guo X."/>
            <person name="Huan P."/>
            <person name="Dong B."/>
            <person name="Zhang L."/>
            <person name="Hu X."/>
            <person name="Sun X."/>
            <person name="Wang J."/>
            <person name="Zhao C."/>
            <person name="Wang Y."/>
            <person name="Wang D."/>
            <person name="Huang X."/>
            <person name="Wang R."/>
            <person name="Lv J."/>
            <person name="Li Y."/>
            <person name="Zhang Z."/>
            <person name="Liu B."/>
            <person name="Lu W."/>
            <person name="Hui Y."/>
            <person name="Liang J."/>
            <person name="Zhou Z."/>
            <person name="Hou R."/>
            <person name="Li X."/>
            <person name="Liu Y."/>
            <person name="Li H."/>
            <person name="Ning X."/>
            <person name="Lin Y."/>
            <person name="Zhao L."/>
            <person name="Xing Q."/>
            <person name="Dou J."/>
            <person name="Li Y."/>
            <person name="Mao J."/>
            <person name="Guo H."/>
            <person name="Dou H."/>
            <person name="Li T."/>
            <person name="Mu C."/>
            <person name="Jiang W."/>
            <person name="Fu Q."/>
            <person name="Fu X."/>
            <person name="Miao Y."/>
            <person name="Liu J."/>
            <person name="Yu Q."/>
            <person name="Li R."/>
            <person name="Liao H."/>
            <person name="Li X."/>
            <person name="Kong Y."/>
            <person name="Jiang Z."/>
            <person name="Chourrout D."/>
            <person name="Li R."/>
            <person name="Bao Z."/>
        </authorList>
    </citation>
    <scope>NUCLEOTIDE SEQUENCE [LARGE SCALE GENOMIC DNA]</scope>
    <source>
        <strain evidence="16 17">PY_sf001</strain>
    </source>
</reference>
<evidence type="ECO:0000256" key="11">
    <source>
        <dbReference type="ARBA" id="ARBA00048271"/>
    </source>
</evidence>
<name>A0A210PHQ3_MIZYE</name>
<feature type="binding site" evidence="12">
    <location>
        <begin position="142"/>
        <end position="143"/>
    </location>
    <ligand>
        <name>substrate</name>
    </ligand>
</feature>
<evidence type="ECO:0000256" key="10">
    <source>
        <dbReference type="ARBA" id="ARBA00029668"/>
    </source>
</evidence>
<evidence type="ECO:0000256" key="9">
    <source>
        <dbReference type="ARBA" id="ARBA00023004"/>
    </source>
</evidence>
<comment type="caution">
    <text evidence="16">The sequence shown here is derived from an EMBL/GenBank/DDBJ whole genome shotgun (WGS) entry which is preliminary data.</text>
</comment>